<reference evidence="2" key="1">
    <citation type="submission" date="2018-01" db="EMBL/GenBank/DDBJ databases">
        <authorList>
            <person name="Mao J.F."/>
        </authorList>
    </citation>
    <scope>NUCLEOTIDE SEQUENCE</scope>
    <source>
        <strain evidence="2">Huo1</strain>
        <tissue evidence="2">Leaf</tissue>
    </source>
</reference>
<evidence type="ECO:0000256" key="1">
    <source>
        <dbReference type="SAM" id="MobiDB-lite"/>
    </source>
</evidence>
<feature type="region of interest" description="Disordered" evidence="1">
    <location>
        <begin position="1"/>
        <end position="41"/>
    </location>
</feature>
<dbReference type="AlphaFoldDB" id="A0A8X8Y1B5"/>
<protein>
    <submittedName>
        <fullName evidence="2">Uncharacterized protein</fullName>
    </submittedName>
</protein>
<reference evidence="2" key="2">
    <citation type="submission" date="2020-08" db="EMBL/GenBank/DDBJ databases">
        <title>Plant Genome Project.</title>
        <authorList>
            <person name="Zhang R.-G."/>
        </authorList>
    </citation>
    <scope>NUCLEOTIDE SEQUENCE</scope>
    <source>
        <strain evidence="2">Huo1</strain>
        <tissue evidence="2">Leaf</tissue>
    </source>
</reference>
<evidence type="ECO:0000313" key="3">
    <source>
        <dbReference type="Proteomes" id="UP000298416"/>
    </source>
</evidence>
<accession>A0A8X8Y1B5</accession>
<keyword evidence="3" id="KW-1185">Reference proteome</keyword>
<sequence>MEFLPCEPNSDLPDPSDAQYDDVVAAGSGEPNPTDDGWINHQRPITRPILLYVSGCYGSAGGGGGKSLTVIQGKRKAQSFSPSRPLVGPIDDSDGKASSPHATPNANKLRSDGLSDCVTLQDLKDRFQLILDRDDAAATAVAEADIESDEADIESDVYSPMYFPWPMTNKRWEASKAEVPIPNLAQSFQFLHYTRVLPNKQCKQHLAPLELLSSKVAGPGLIFLEHLSPYGES</sequence>
<proteinExistence type="predicted"/>
<name>A0A8X8Y1B5_SALSN</name>
<gene>
    <name evidence="2" type="ORF">SASPL_114813</name>
</gene>
<organism evidence="2">
    <name type="scientific">Salvia splendens</name>
    <name type="common">Scarlet sage</name>
    <dbReference type="NCBI Taxonomy" id="180675"/>
    <lineage>
        <taxon>Eukaryota</taxon>
        <taxon>Viridiplantae</taxon>
        <taxon>Streptophyta</taxon>
        <taxon>Embryophyta</taxon>
        <taxon>Tracheophyta</taxon>
        <taxon>Spermatophyta</taxon>
        <taxon>Magnoliopsida</taxon>
        <taxon>eudicotyledons</taxon>
        <taxon>Gunneridae</taxon>
        <taxon>Pentapetalae</taxon>
        <taxon>asterids</taxon>
        <taxon>lamiids</taxon>
        <taxon>Lamiales</taxon>
        <taxon>Lamiaceae</taxon>
        <taxon>Nepetoideae</taxon>
        <taxon>Mentheae</taxon>
        <taxon>Salviinae</taxon>
        <taxon>Salvia</taxon>
        <taxon>Salvia subgen. Calosphace</taxon>
        <taxon>core Calosphace</taxon>
    </lineage>
</organism>
<dbReference type="EMBL" id="PNBA02000005">
    <property type="protein sequence ID" value="KAG6424395.1"/>
    <property type="molecule type" value="Genomic_DNA"/>
</dbReference>
<evidence type="ECO:0000313" key="2">
    <source>
        <dbReference type="EMBL" id="KAG6424395.1"/>
    </source>
</evidence>
<dbReference type="Proteomes" id="UP000298416">
    <property type="component" value="Unassembled WGS sequence"/>
</dbReference>
<comment type="caution">
    <text evidence="2">The sequence shown here is derived from an EMBL/GenBank/DDBJ whole genome shotgun (WGS) entry which is preliminary data.</text>
</comment>
<feature type="region of interest" description="Disordered" evidence="1">
    <location>
        <begin position="73"/>
        <end position="111"/>
    </location>
</feature>